<organism evidence="3 4">
    <name type="scientific">Paenibacillus plantiphilus</name>
    <dbReference type="NCBI Taxonomy" id="2905650"/>
    <lineage>
        <taxon>Bacteria</taxon>
        <taxon>Bacillati</taxon>
        <taxon>Bacillota</taxon>
        <taxon>Bacilli</taxon>
        <taxon>Bacillales</taxon>
        <taxon>Paenibacillaceae</taxon>
        <taxon>Paenibacillus</taxon>
    </lineage>
</organism>
<evidence type="ECO:0000256" key="2">
    <source>
        <dbReference type="SAM" id="SignalP"/>
    </source>
</evidence>
<dbReference type="EMBL" id="CAKMMF010000011">
    <property type="protein sequence ID" value="CAH1205361.1"/>
    <property type="molecule type" value="Genomic_DNA"/>
</dbReference>
<protein>
    <submittedName>
        <fullName evidence="3">Uncharacterized protein</fullName>
    </submittedName>
</protein>
<evidence type="ECO:0000313" key="3">
    <source>
        <dbReference type="EMBL" id="CAH1205361.1"/>
    </source>
</evidence>
<keyword evidence="2" id="KW-0732">Signal</keyword>
<dbReference type="Proteomes" id="UP000838686">
    <property type="component" value="Unassembled WGS sequence"/>
</dbReference>
<feature type="chain" id="PRO_5045157186" evidence="2">
    <location>
        <begin position="28"/>
        <end position="158"/>
    </location>
</feature>
<gene>
    <name evidence="3" type="ORF">PAECIP111893_02330</name>
</gene>
<comment type="caution">
    <text evidence="3">The sequence shown here is derived from an EMBL/GenBank/DDBJ whole genome shotgun (WGS) entry which is preliminary data.</text>
</comment>
<name>A0ABM9C7R4_9BACL</name>
<keyword evidence="4" id="KW-1185">Reference proteome</keyword>
<reference evidence="3" key="1">
    <citation type="submission" date="2022-01" db="EMBL/GenBank/DDBJ databases">
        <authorList>
            <person name="Criscuolo A."/>
        </authorList>
    </citation>
    <scope>NUCLEOTIDE SEQUENCE</scope>
    <source>
        <strain evidence="3">CIP111893</strain>
    </source>
</reference>
<accession>A0ABM9C7R4</accession>
<evidence type="ECO:0000313" key="4">
    <source>
        <dbReference type="Proteomes" id="UP000838686"/>
    </source>
</evidence>
<proteinExistence type="predicted"/>
<evidence type="ECO:0000256" key="1">
    <source>
        <dbReference type="SAM" id="MobiDB-lite"/>
    </source>
</evidence>
<feature type="signal peptide" evidence="2">
    <location>
        <begin position="1"/>
        <end position="27"/>
    </location>
</feature>
<sequence>MKNRTQKWTISILAAALLLMSASPANARLEAAKPEQTEQTEQEHWHGSKGQRDAGHADKDWQAVREQHRAFRLHRLQDAAKYFGISTEGKSAKQLHEELRAARNNDKAKWDRYKAEFRAKRLAHLQKIAAKLGIAHEGKTTRELRREIHAEIEGSGMK</sequence>
<feature type="region of interest" description="Disordered" evidence="1">
    <location>
        <begin position="30"/>
        <end position="60"/>
    </location>
</feature>
<dbReference type="RefSeq" id="WP_236342124.1">
    <property type="nucleotide sequence ID" value="NZ_CAKMMF010000011.1"/>
</dbReference>